<dbReference type="InterPro" id="IPR009019">
    <property type="entry name" value="KH_sf_prok-type"/>
</dbReference>
<evidence type="ECO:0000259" key="10">
    <source>
        <dbReference type="PROSITE" id="PS51713"/>
    </source>
</evidence>
<feature type="region of interest" description="G3" evidence="7">
    <location>
        <begin position="58"/>
        <end position="61"/>
    </location>
</feature>
<dbReference type="InterPro" id="IPR006073">
    <property type="entry name" value="GTP-bd"/>
</dbReference>
<evidence type="ECO:0000313" key="11">
    <source>
        <dbReference type="EMBL" id="AYN65589.1"/>
    </source>
</evidence>
<dbReference type="InterPro" id="IPR027417">
    <property type="entry name" value="P-loop_NTPase"/>
</dbReference>
<dbReference type="InterPro" id="IPR004044">
    <property type="entry name" value="KH_dom_type_2"/>
</dbReference>
<evidence type="ECO:0000313" key="12">
    <source>
        <dbReference type="Proteomes" id="UP000029712"/>
    </source>
</evidence>
<dbReference type="NCBIfam" id="NF000908">
    <property type="entry name" value="PRK00089.1"/>
    <property type="match status" value="1"/>
</dbReference>
<dbReference type="HAMAP" id="MF_00367">
    <property type="entry name" value="GTPase_Era"/>
    <property type="match status" value="1"/>
</dbReference>
<name>A0A454CAN2_METHO</name>
<dbReference type="Pfam" id="PF01926">
    <property type="entry name" value="MMR_HSR1"/>
    <property type="match status" value="1"/>
</dbReference>
<dbReference type="SUPFAM" id="SSF54814">
    <property type="entry name" value="Prokaryotic type KH domain (KH-domain type II)"/>
    <property type="match status" value="1"/>
</dbReference>
<dbReference type="CDD" id="cd22534">
    <property type="entry name" value="KH-II_Era"/>
    <property type="match status" value="1"/>
</dbReference>
<gene>
    <name evidence="6" type="primary">era</name>
    <name evidence="11" type="ORF">KN71_002755</name>
</gene>
<dbReference type="SUPFAM" id="SSF52540">
    <property type="entry name" value="P-loop containing nucleoside triphosphate hydrolases"/>
    <property type="match status" value="1"/>
</dbReference>
<keyword evidence="5 6" id="KW-0342">GTP-binding</keyword>
<comment type="similarity">
    <text evidence="1 6 7 8">Belongs to the TRAFAC class TrmE-Era-EngA-EngB-Septin-like GTPase superfamily. Era GTPase family.</text>
</comment>
<dbReference type="InterPro" id="IPR005225">
    <property type="entry name" value="Small_GTP-bd"/>
</dbReference>
<accession>A0A454CAN2</accession>
<dbReference type="OrthoDB" id="9805918at2"/>
<dbReference type="InterPro" id="IPR015946">
    <property type="entry name" value="KH_dom-like_a/b"/>
</dbReference>
<evidence type="ECO:0000256" key="7">
    <source>
        <dbReference type="PROSITE-ProRule" id="PRU01050"/>
    </source>
</evidence>
<comment type="subunit">
    <text evidence="6">Monomer.</text>
</comment>
<feature type="region of interest" description="G5" evidence="7">
    <location>
        <begin position="150"/>
        <end position="152"/>
    </location>
</feature>
<evidence type="ECO:0000256" key="6">
    <source>
        <dbReference type="HAMAP-Rule" id="MF_00367"/>
    </source>
</evidence>
<dbReference type="CDD" id="cd04163">
    <property type="entry name" value="Era"/>
    <property type="match status" value="1"/>
</dbReference>
<proteinExistence type="inferred from homology"/>
<dbReference type="OMA" id="WAEVDVI"/>
<keyword evidence="6" id="KW-0690">Ribosome biogenesis</keyword>
<evidence type="ECO:0000256" key="4">
    <source>
        <dbReference type="ARBA" id="ARBA00022884"/>
    </source>
</evidence>
<dbReference type="Proteomes" id="UP000029712">
    <property type="component" value="Chromosome"/>
</dbReference>
<dbReference type="Pfam" id="PF07650">
    <property type="entry name" value="KH_2"/>
    <property type="match status" value="1"/>
</dbReference>
<evidence type="ECO:0000256" key="5">
    <source>
        <dbReference type="ARBA" id="ARBA00023134"/>
    </source>
</evidence>
<feature type="binding site" evidence="6">
    <location>
        <begin position="121"/>
        <end position="124"/>
    </location>
    <ligand>
        <name>GTP</name>
        <dbReference type="ChEBI" id="CHEBI:37565"/>
    </ligand>
</feature>
<dbReference type="GO" id="GO:0043024">
    <property type="term" value="F:ribosomal small subunit binding"/>
    <property type="evidence" value="ECO:0007669"/>
    <property type="project" value="TreeGrafter"/>
</dbReference>
<dbReference type="Gene3D" id="3.40.50.300">
    <property type="entry name" value="P-loop containing nucleotide triphosphate hydrolases"/>
    <property type="match status" value="1"/>
</dbReference>
<feature type="region of interest" description="G2" evidence="7">
    <location>
        <begin position="37"/>
        <end position="41"/>
    </location>
</feature>
<dbReference type="InterPro" id="IPR005662">
    <property type="entry name" value="GTPase_Era-like"/>
</dbReference>
<comment type="function">
    <text evidence="6">An essential GTPase that binds both GDP and GTP, with rapid nucleotide exchange. Plays a role in 16S rRNA processing and 30S ribosomal subunit biogenesis and possibly also in cell cycle regulation and energy metabolism.</text>
</comment>
<dbReference type="PROSITE" id="PS50823">
    <property type="entry name" value="KH_TYPE_2"/>
    <property type="match status" value="1"/>
</dbReference>
<protein>
    <recommendedName>
        <fullName evidence="2 6">GTPase Era</fullName>
    </recommendedName>
</protein>
<dbReference type="EMBL" id="CP033021">
    <property type="protein sequence ID" value="AYN65589.1"/>
    <property type="molecule type" value="Genomic_DNA"/>
</dbReference>
<dbReference type="AlphaFoldDB" id="A0A454CAN2"/>
<feature type="region of interest" description="G1" evidence="7">
    <location>
        <begin position="11"/>
        <end position="18"/>
    </location>
</feature>
<reference evidence="11 12" key="2">
    <citation type="submission" date="2018-10" db="EMBL/GenBank/DDBJ databases">
        <title>Detection and isolation of Mycoplasma hominis as a predominant microorganism from pelvic cavity of patient with salpingitis and tubo-ovarian abscess.</title>
        <authorList>
            <person name="Guschin A.E."/>
            <person name="Khayrullina G.A."/>
            <person name="Rakovskaya I.V."/>
            <person name="Shelenkov A.A."/>
            <person name="Shagin D.A."/>
        </authorList>
    </citation>
    <scope>NUCLEOTIDE SEQUENCE [LARGE SCALE GENOMIC DNA]</scope>
    <source>
        <strain evidence="12">TOA</strain>
    </source>
</reference>
<keyword evidence="4 6" id="KW-0694">RNA-binding</keyword>
<dbReference type="GO" id="GO:0005829">
    <property type="term" value="C:cytosol"/>
    <property type="evidence" value="ECO:0007669"/>
    <property type="project" value="TreeGrafter"/>
</dbReference>
<feature type="binding site" evidence="6">
    <location>
        <begin position="58"/>
        <end position="62"/>
    </location>
    <ligand>
        <name>GTP</name>
        <dbReference type="ChEBI" id="CHEBI:37565"/>
    </ligand>
</feature>
<evidence type="ECO:0000259" key="9">
    <source>
        <dbReference type="PROSITE" id="PS50823"/>
    </source>
</evidence>
<dbReference type="GO" id="GO:0005525">
    <property type="term" value="F:GTP binding"/>
    <property type="evidence" value="ECO:0007669"/>
    <property type="project" value="UniProtKB-UniRule"/>
</dbReference>
<dbReference type="PANTHER" id="PTHR42698:SF1">
    <property type="entry name" value="GTPASE ERA, MITOCHONDRIAL"/>
    <property type="match status" value="1"/>
</dbReference>
<sequence>MKKVCNVCLIGRPNVGKSTFLNNVLNFNLSIITDKPQTTKDNIRGIYNDKDYQIIFIDTPGIHKAENLLSERLNSKSYEAIENSDVVLFLTPANEAIGTGDKFIIEKINETNNENKIAVISKIDLLNTKEEADKKAEELKKLGFEKVFGIGQNLPTSYLDLINEIKTYCYEDEPLYPDDQIGDITLRFMAKEIIRETAINNLKFELPHSIAVEIEQFDDKNEDEDYKIYALIYVKKKSQKPILIGKDGQMIKKISIDSRHKMEKIFNHKVFLNIKVKISEDWVDNEFKIKQLGY</sequence>
<evidence type="ECO:0000256" key="2">
    <source>
        <dbReference type="ARBA" id="ARBA00020484"/>
    </source>
</evidence>
<feature type="region of interest" description="G4" evidence="7">
    <location>
        <begin position="121"/>
        <end position="124"/>
    </location>
</feature>
<dbReference type="PROSITE" id="PS51713">
    <property type="entry name" value="G_ERA"/>
    <property type="match status" value="1"/>
</dbReference>
<evidence type="ECO:0000256" key="1">
    <source>
        <dbReference type="ARBA" id="ARBA00007921"/>
    </source>
</evidence>
<keyword evidence="6" id="KW-0472">Membrane</keyword>
<keyword evidence="6" id="KW-0963">Cytoplasm</keyword>
<evidence type="ECO:0000256" key="8">
    <source>
        <dbReference type="RuleBase" id="RU003761"/>
    </source>
</evidence>
<dbReference type="GO" id="GO:0003924">
    <property type="term" value="F:GTPase activity"/>
    <property type="evidence" value="ECO:0007669"/>
    <property type="project" value="UniProtKB-UniRule"/>
</dbReference>
<keyword evidence="6" id="KW-0699">rRNA-binding</keyword>
<dbReference type="NCBIfam" id="TIGR00231">
    <property type="entry name" value="small_GTP"/>
    <property type="match status" value="1"/>
</dbReference>
<feature type="binding site" evidence="6">
    <location>
        <begin position="11"/>
        <end position="18"/>
    </location>
    <ligand>
        <name>GTP</name>
        <dbReference type="ChEBI" id="CHEBI:37565"/>
    </ligand>
</feature>
<reference evidence="11 12" key="1">
    <citation type="submission" date="2014-08" db="EMBL/GenBank/DDBJ databases">
        <authorList>
            <person name="Kuleshov K."/>
            <person name="Dedkov V."/>
            <person name="Markelov M."/>
            <person name="Pimkina E."/>
        </authorList>
    </citation>
    <scope>NUCLEOTIDE SEQUENCE [LARGE SCALE GENOMIC DNA]</scope>
    <source>
        <strain evidence="12">TOA</strain>
    </source>
</reference>
<evidence type="ECO:0000256" key="3">
    <source>
        <dbReference type="ARBA" id="ARBA00022741"/>
    </source>
</evidence>
<dbReference type="NCBIfam" id="TIGR00436">
    <property type="entry name" value="era"/>
    <property type="match status" value="1"/>
</dbReference>
<dbReference type="RefSeq" id="WP_012855717.1">
    <property type="nucleotide sequence ID" value="NZ_CP033021.1"/>
</dbReference>
<feature type="domain" description="Era-type G" evidence="10">
    <location>
        <begin position="3"/>
        <end position="171"/>
    </location>
</feature>
<keyword evidence="6" id="KW-1003">Cell membrane</keyword>
<feature type="domain" description="KH type-2" evidence="9">
    <location>
        <begin position="202"/>
        <end position="280"/>
    </location>
</feature>
<organism evidence="11 12">
    <name type="scientific">Metamycoplasma hominis</name>
    <name type="common">Mycoplasma hominis</name>
    <dbReference type="NCBI Taxonomy" id="2098"/>
    <lineage>
        <taxon>Bacteria</taxon>
        <taxon>Bacillati</taxon>
        <taxon>Mycoplasmatota</taxon>
        <taxon>Mycoplasmoidales</taxon>
        <taxon>Metamycoplasmataceae</taxon>
        <taxon>Metamycoplasma</taxon>
    </lineage>
</organism>
<dbReference type="Gene3D" id="3.30.300.20">
    <property type="match status" value="1"/>
</dbReference>
<comment type="subcellular location">
    <subcellularLocation>
        <location evidence="6">Cytoplasm</location>
    </subcellularLocation>
    <subcellularLocation>
        <location evidence="6">Cell membrane</location>
        <topology evidence="6">Peripheral membrane protein</topology>
    </subcellularLocation>
</comment>
<dbReference type="InterPro" id="IPR030388">
    <property type="entry name" value="G_ERA_dom"/>
</dbReference>
<dbReference type="GO" id="GO:0000028">
    <property type="term" value="P:ribosomal small subunit assembly"/>
    <property type="evidence" value="ECO:0007669"/>
    <property type="project" value="TreeGrafter"/>
</dbReference>
<dbReference type="PANTHER" id="PTHR42698">
    <property type="entry name" value="GTPASE ERA"/>
    <property type="match status" value="1"/>
</dbReference>
<dbReference type="GO" id="GO:0005886">
    <property type="term" value="C:plasma membrane"/>
    <property type="evidence" value="ECO:0007669"/>
    <property type="project" value="UniProtKB-SubCell"/>
</dbReference>
<keyword evidence="3 6" id="KW-0547">Nucleotide-binding</keyword>
<dbReference type="GO" id="GO:0070181">
    <property type="term" value="F:small ribosomal subunit rRNA binding"/>
    <property type="evidence" value="ECO:0007669"/>
    <property type="project" value="UniProtKB-UniRule"/>
</dbReference>